<reference evidence="1 2" key="1">
    <citation type="submission" date="2018-06" db="EMBL/GenBank/DDBJ databases">
        <title>Comparative genomics reveals the genomic features of Rhizophagus irregularis, R. cerebriforme, R. diaphanum and Gigaspora rosea, and their symbiotic lifestyle signature.</title>
        <authorList>
            <person name="Morin E."/>
            <person name="San Clemente H."/>
            <person name="Chen E.C.H."/>
            <person name="De La Providencia I."/>
            <person name="Hainaut M."/>
            <person name="Kuo A."/>
            <person name="Kohler A."/>
            <person name="Murat C."/>
            <person name="Tang N."/>
            <person name="Roy S."/>
            <person name="Loubradou J."/>
            <person name="Henrissat B."/>
            <person name="Grigoriev I.V."/>
            <person name="Corradi N."/>
            <person name="Roux C."/>
            <person name="Martin F.M."/>
        </authorList>
    </citation>
    <scope>NUCLEOTIDE SEQUENCE [LARGE SCALE GENOMIC DNA]</scope>
    <source>
        <strain evidence="1 2">DAOM 194757</strain>
    </source>
</reference>
<dbReference type="Proteomes" id="UP000266673">
    <property type="component" value="Unassembled WGS sequence"/>
</dbReference>
<gene>
    <name evidence="1" type="ORF">C2G38_2043182</name>
</gene>
<dbReference type="EMBL" id="QKWP01001207">
    <property type="protein sequence ID" value="RIB10824.1"/>
    <property type="molecule type" value="Genomic_DNA"/>
</dbReference>
<sequence>MIIISIKAYIDQHAATQSTTINKLNTRIDQCFEQLQAQKSQHQPLKPQKNLQHNTTWTLQHHSKSSFTSNRMQVTTITFTRLQLNPKENKSSKEVYLNKHQVMWILNWSKGQKALEMLPNKPNLPSRLWKAIATGNYMDLAEFGYKNLKANMKYNDDEHSLQTSEGEIIAVRKRSCPQKFTDIAEWLLAF</sequence>
<dbReference type="OrthoDB" id="10600290at2759"/>
<keyword evidence="2" id="KW-1185">Reference proteome</keyword>
<dbReference type="AlphaFoldDB" id="A0A397UL11"/>
<organism evidence="1 2">
    <name type="scientific">Gigaspora rosea</name>
    <dbReference type="NCBI Taxonomy" id="44941"/>
    <lineage>
        <taxon>Eukaryota</taxon>
        <taxon>Fungi</taxon>
        <taxon>Fungi incertae sedis</taxon>
        <taxon>Mucoromycota</taxon>
        <taxon>Glomeromycotina</taxon>
        <taxon>Glomeromycetes</taxon>
        <taxon>Diversisporales</taxon>
        <taxon>Gigasporaceae</taxon>
        <taxon>Gigaspora</taxon>
    </lineage>
</organism>
<protein>
    <submittedName>
        <fullName evidence="1">Uncharacterized protein</fullName>
    </submittedName>
</protein>
<evidence type="ECO:0000313" key="1">
    <source>
        <dbReference type="EMBL" id="RIB10824.1"/>
    </source>
</evidence>
<proteinExistence type="predicted"/>
<comment type="caution">
    <text evidence="1">The sequence shown here is derived from an EMBL/GenBank/DDBJ whole genome shotgun (WGS) entry which is preliminary data.</text>
</comment>
<evidence type="ECO:0000313" key="2">
    <source>
        <dbReference type="Proteomes" id="UP000266673"/>
    </source>
</evidence>
<name>A0A397UL11_9GLOM</name>
<accession>A0A397UL11</accession>